<dbReference type="GO" id="GO:0016197">
    <property type="term" value="P:endosomal transport"/>
    <property type="evidence" value="ECO:0007669"/>
    <property type="project" value="TreeGrafter"/>
</dbReference>
<keyword evidence="2" id="KW-0808">Transferase</keyword>
<evidence type="ECO:0000313" key="2">
    <source>
        <dbReference type="EMBL" id="TBN01401.1"/>
    </source>
</evidence>
<dbReference type="GO" id="GO:0008168">
    <property type="term" value="F:methyltransferase activity"/>
    <property type="evidence" value="ECO:0007669"/>
    <property type="project" value="UniProtKB-KW"/>
</dbReference>
<dbReference type="InterPro" id="IPR006342">
    <property type="entry name" value="FkbM_mtfrase"/>
</dbReference>
<organism evidence="2 3">
    <name type="scientific">Hyunsoonleella flava</name>
    <dbReference type="NCBI Taxonomy" id="2527939"/>
    <lineage>
        <taxon>Bacteria</taxon>
        <taxon>Pseudomonadati</taxon>
        <taxon>Bacteroidota</taxon>
        <taxon>Flavobacteriia</taxon>
        <taxon>Flavobacteriales</taxon>
        <taxon>Flavobacteriaceae</taxon>
    </lineage>
</organism>
<dbReference type="Proteomes" id="UP000291142">
    <property type="component" value="Unassembled WGS sequence"/>
</dbReference>
<dbReference type="SUPFAM" id="SSF53335">
    <property type="entry name" value="S-adenosyl-L-methionine-dependent methyltransferases"/>
    <property type="match status" value="1"/>
</dbReference>
<comment type="caution">
    <text evidence="2">The sequence shown here is derived from an EMBL/GenBank/DDBJ whole genome shotgun (WGS) entry which is preliminary data.</text>
</comment>
<dbReference type="GO" id="GO:0005737">
    <property type="term" value="C:cytoplasm"/>
    <property type="evidence" value="ECO:0007669"/>
    <property type="project" value="GOC"/>
</dbReference>
<reference evidence="2 3" key="1">
    <citation type="submission" date="2019-02" db="EMBL/GenBank/DDBJ databases">
        <title>Hyunsoonleella sp., isolated from marine sediment.</title>
        <authorList>
            <person name="Liu B.-T."/>
        </authorList>
    </citation>
    <scope>NUCLEOTIDE SEQUENCE [LARGE SCALE GENOMIC DNA]</scope>
    <source>
        <strain evidence="2 3">T58</strain>
    </source>
</reference>
<dbReference type="GO" id="GO:0006888">
    <property type="term" value="P:endoplasmic reticulum to Golgi vesicle-mediated transport"/>
    <property type="evidence" value="ECO:0007669"/>
    <property type="project" value="TreeGrafter"/>
</dbReference>
<dbReference type="GO" id="GO:0032259">
    <property type="term" value="P:methylation"/>
    <property type="evidence" value="ECO:0007669"/>
    <property type="project" value="UniProtKB-KW"/>
</dbReference>
<dbReference type="GO" id="GO:0005886">
    <property type="term" value="C:plasma membrane"/>
    <property type="evidence" value="ECO:0007669"/>
    <property type="project" value="TreeGrafter"/>
</dbReference>
<keyword evidence="2" id="KW-0489">Methyltransferase</keyword>
<feature type="domain" description="Methyltransferase FkbM" evidence="1">
    <location>
        <begin position="82"/>
        <end position="240"/>
    </location>
</feature>
<dbReference type="InterPro" id="IPR053202">
    <property type="entry name" value="EGF_Rcpt_Signaling_Reg"/>
</dbReference>
<dbReference type="PANTHER" id="PTHR34009">
    <property type="entry name" value="PROTEIN STAR"/>
    <property type="match status" value="1"/>
</dbReference>
<sequence>MKKIIKKIFNLFNYSLIKKQTLDSLLKDQQTAKEYNFILKYPAEIGAKYVKYKAKSKSQIKQDLFVLSELNFKTNGFFIEFGATDGISMSNTFLLEKEFSWKGILAEPAKCWHEALEKNRIGPIEKDCVWHKTGEALEFQESHSSTLSTIVGFGDEDYHSKNRNNGNQYTVKTISLNDLLLKYNAPEVIDYLSVDTEGSEYIILNSLNFKKYKFRVITVEHNYTEIRDKIQKLLTSKGYRRVHTEHSLFDDWYVLISK</sequence>
<evidence type="ECO:0000313" key="3">
    <source>
        <dbReference type="Proteomes" id="UP000291142"/>
    </source>
</evidence>
<gene>
    <name evidence="2" type="ORF">EYD45_13430</name>
</gene>
<dbReference type="PANTHER" id="PTHR34009:SF2">
    <property type="entry name" value="PROTEIN STAR"/>
    <property type="match status" value="1"/>
</dbReference>
<protein>
    <submittedName>
        <fullName evidence="2">FkbM family methyltransferase</fullName>
    </submittedName>
</protein>
<dbReference type="OrthoDB" id="9801609at2"/>
<evidence type="ECO:0000259" key="1">
    <source>
        <dbReference type="Pfam" id="PF05050"/>
    </source>
</evidence>
<dbReference type="Gene3D" id="3.40.50.150">
    <property type="entry name" value="Vaccinia Virus protein VP39"/>
    <property type="match status" value="1"/>
</dbReference>
<dbReference type="EMBL" id="SIRT01000012">
    <property type="protein sequence ID" value="TBN01401.1"/>
    <property type="molecule type" value="Genomic_DNA"/>
</dbReference>
<keyword evidence="3" id="KW-1185">Reference proteome</keyword>
<proteinExistence type="predicted"/>
<name>A0A4Q9FCL9_9FLAO</name>
<dbReference type="InterPro" id="IPR029063">
    <property type="entry name" value="SAM-dependent_MTases_sf"/>
</dbReference>
<dbReference type="AlphaFoldDB" id="A0A4Q9FCL9"/>
<accession>A0A4Q9FCL9</accession>
<dbReference type="Pfam" id="PF05050">
    <property type="entry name" value="Methyltransf_21"/>
    <property type="match status" value="1"/>
</dbReference>